<accession>A0A0B6XG43</accession>
<dbReference type="AlphaFoldDB" id="A0A0B6XG43"/>
<reference evidence="1 2" key="1">
    <citation type="submission" date="2014-02" db="EMBL/GenBank/DDBJ databases">
        <authorList>
            <person name="Genoscope - CEA"/>
        </authorList>
    </citation>
    <scope>NUCLEOTIDE SEQUENCE [LARGE SCALE GENOMIC DNA]</scope>
    <source>
        <strain evidence="1 2">CS03</strain>
    </source>
</reference>
<sequence>MFFILIMVVINLFELIYEVMASFSGRAQNLWFPPFLQYSF</sequence>
<protein>
    <submittedName>
        <fullName evidence="1">Uncharacterized protein</fullName>
    </submittedName>
</protein>
<evidence type="ECO:0000313" key="1">
    <source>
        <dbReference type="EMBL" id="CDM91534.1"/>
    </source>
</evidence>
<proteinExistence type="predicted"/>
<gene>
    <name evidence="1" type="ORF">XBW1_4185</name>
</gene>
<name>A0A0B6XG43_XENBV</name>
<dbReference type="EMBL" id="FO818637">
    <property type="protein sequence ID" value="CDM91534.1"/>
    <property type="molecule type" value="Genomic_DNA"/>
</dbReference>
<organism evidence="1 2">
    <name type="scientific">Xenorhabdus bovienii</name>
    <name type="common">Xenorhabdus nematophila subsp. bovienii</name>
    <dbReference type="NCBI Taxonomy" id="40576"/>
    <lineage>
        <taxon>Bacteria</taxon>
        <taxon>Pseudomonadati</taxon>
        <taxon>Pseudomonadota</taxon>
        <taxon>Gammaproteobacteria</taxon>
        <taxon>Enterobacterales</taxon>
        <taxon>Morganellaceae</taxon>
        <taxon>Xenorhabdus</taxon>
    </lineage>
</organism>
<evidence type="ECO:0000313" key="2">
    <source>
        <dbReference type="Proteomes" id="UP000032930"/>
    </source>
</evidence>
<dbReference type="KEGG" id="xbv:XBW1_4185"/>
<dbReference type="Proteomes" id="UP000032930">
    <property type="component" value="Chromosome"/>
</dbReference>